<dbReference type="InterPro" id="IPR003593">
    <property type="entry name" value="AAA+_ATPase"/>
</dbReference>
<evidence type="ECO:0000259" key="2">
    <source>
        <dbReference type="SMART" id="SM00382"/>
    </source>
</evidence>
<reference evidence="3 4" key="1">
    <citation type="journal article" date="2013" name="BMC Genomics">
        <title>Reconstruction of the lipid metabolism for the microalga Monoraphidium neglectum from its genome sequence reveals characteristics suitable for biofuel production.</title>
        <authorList>
            <person name="Bogen C."/>
            <person name="Al-Dilaimi A."/>
            <person name="Albersmeier A."/>
            <person name="Wichmann J."/>
            <person name="Grundmann M."/>
            <person name="Rupp O."/>
            <person name="Lauersen K.J."/>
            <person name="Blifernez-Klassen O."/>
            <person name="Kalinowski J."/>
            <person name="Goesmann A."/>
            <person name="Mussgnug J.H."/>
            <person name="Kruse O."/>
        </authorList>
    </citation>
    <scope>NUCLEOTIDE SEQUENCE [LARGE SCALE GENOMIC DNA]</scope>
    <source>
        <strain evidence="3 4">SAG 48.87</strain>
    </source>
</reference>
<dbReference type="EC" id="3.6.4.3" evidence="3"/>
<dbReference type="GO" id="GO:0005829">
    <property type="term" value="C:cytosol"/>
    <property type="evidence" value="ECO:0007669"/>
    <property type="project" value="TreeGrafter"/>
</dbReference>
<dbReference type="KEGG" id="mng:MNEG_15360"/>
<sequence>MMLSDGLLGARGPRQLQKQRREQELQQRRLSAAATAAAQAAEGWVRRARDHSMVLFPQLPASCRAPPPAWWALPACALGGDPPQSARAAGLPPAPIKVSIGQPLAAPGPLALRAAQRHAPHVSAPSLDLQRDAFGWLSDPLSFAARRLAPRLDLRRWAAMRRASLPSAGGPLVCGGSGSGKSALLHLLGASLQARPGPVGGDAPVDAATGAAAERTAPAHVLVVSCRGLAGARFERAAGAIGAAVAEAMGGCPGAVLLDDLDMLCPAPGDGPEQASQDSETAVRLAEWLTDLMRWAGTQARPIAFAASARDAAALPASLRQAGCLDCELRLPAPGAPGRAAMLLRGIRDRGCALRAPVAAGAAAPDADAAAAAAALAVSEKADGFDAKDLQAVLDRAVHFALRRQLAGGGGGGLRGGTVSPAVVKHGGGGDGDDLGAGTNAGAAGGQQQHTHLQQEGPQQHQQQREQQQQEEQEQGGLVLTPADLESALEGFVPAAFRGVGRTGGGARGGGGGGGAPEGWQDVGGLAGAKAALTEALELPIKWRHLVSRAPLRLRTGLLLYGPPGCGKTHVVAAAVAAVGARLITVKVMPAPATPPPP</sequence>
<protein>
    <submittedName>
        <fullName evidence="3">Peroxin-1</fullName>
        <ecNumber evidence="3">3.6.4.3</ecNumber>
    </submittedName>
</protein>
<feature type="domain" description="AAA+ ATPase" evidence="2">
    <location>
        <begin position="167"/>
        <end position="335"/>
    </location>
</feature>
<dbReference type="AlphaFoldDB" id="A0A0D2K932"/>
<feature type="region of interest" description="Disordered" evidence="1">
    <location>
        <begin position="1"/>
        <end position="21"/>
    </location>
</feature>
<dbReference type="GO" id="GO:0016558">
    <property type="term" value="P:protein import into peroxisome matrix"/>
    <property type="evidence" value="ECO:0007669"/>
    <property type="project" value="TreeGrafter"/>
</dbReference>
<evidence type="ECO:0000313" key="3">
    <source>
        <dbReference type="EMBL" id="KIY92603.1"/>
    </source>
</evidence>
<feature type="region of interest" description="Disordered" evidence="1">
    <location>
        <begin position="409"/>
        <end position="475"/>
    </location>
</feature>
<gene>
    <name evidence="3" type="ORF">MNEG_15360</name>
</gene>
<dbReference type="PANTHER" id="PTHR23077:SF12">
    <property type="entry name" value="PEROXISOMAL ATPASE PEX1"/>
    <property type="match status" value="1"/>
</dbReference>
<dbReference type="GO" id="GO:0005778">
    <property type="term" value="C:peroxisomal membrane"/>
    <property type="evidence" value="ECO:0007669"/>
    <property type="project" value="TreeGrafter"/>
</dbReference>
<dbReference type="SMART" id="SM00382">
    <property type="entry name" value="AAA"/>
    <property type="match status" value="1"/>
</dbReference>
<dbReference type="PANTHER" id="PTHR23077">
    <property type="entry name" value="AAA-FAMILY ATPASE"/>
    <property type="match status" value="1"/>
</dbReference>
<name>A0A0D2K932_9CHLO</name>
<dbReference type="SUPFAM" id="SSF52540">
    <property type="entry name" value="P-loop containing nucleoside triphosphate hydrolases"/>
    <property type="match status" value="2"/>
</dbReference>
<dbReference type="EMBL" id="KK105475">
    <property type="protein sequence ID" value="KIY92603.1"/>
    <property type="molecule type" value="Genomic_DNA"/>
</dbReference>
<dbReference type="Pfam" id="PF00004">
    <property type="entry name" value="AAA"/>
    <property type="match status" value="2"/>
</dbReference>
<dbReference type="STRING" id="145388.A0A0D2K932"/>
<keyword evidence="3" id="KW-0378">Hydrolase</keyword>
<dbReference type="InterPro" id="IPR050168">
    <property type="entry name" value="AAA_ATPase_domain"/>
</dbReference>
<dbReference type="InterPro" id="IPR027417">
    <property type="entry name" value="P-loop_NTPase"/>
</dbReference>
<accession>A0A0D2K932</accession>
<evidence type="ECO:0000313" key="4">
    <source>
        <dbReference type="Proteomes" id="UP000054498"/>
    </source>
</evidence>
<feature type="compositionally biased region" description="Low complexity" evidence="1">
    <location>
        <begin position="436"/>
        <end position="467"/>
    </location>
</feature>
<keyword evidence="4" id="KW-1185">Reference proteome</keyword>
<dbReference type="Gene3D" id="3.40.50.300">
    <property type="entry name" value="P-loop containing nucleotide triphosphate hydrolases"/>
    <property type="match status" value="2"/>
</dbReference>
<evidence type="ECO:0000256" key="1">
    <source>
        <dbReference type="SAM" id="MobiDB-lite"/>
    </source>
</evidence>
<dbReference type="GeneID" id="25733014"/>
<dbReference type="RefSeq" id="XP_013891623.1">
    <property type="nucleotide sequence ID" value="XM_014036169.1"/>
</dbReference>
<dbReference type="GO" id="GO:0016887">
    <property type="term" value="F:ATP hydrolysis activity"/>
    <property type="evidence" value="ECO:0007669"/>
    <property type="project" value="InterPro"/>
</dbReference>
<organism evidence="3 4">
    <name type="scientific">Monoraphidium neglectum</name>
    <dbReference type="NCBI Taxonomy" id="145388"/>
    <lineage>
        <taxon>Eukaryota</taxon>
        <taxon>Viridiplantae</taxon>
        <taxon>Chlorophyta</taxon>
        <taxon>core chlorophytes</taxon>
        <taxon>Chlorophyceae</taxon>
        <taxon>CS clade</taxon>
        <taxon>Sphaeropleales</taxon>
        <taxon>Selenastraceae</taxon>
        <taxon>Monoraphidium</taxon>
    </lineage>
</organism>
<dbReference type="Proteomes" id="UP000054498">
    <property type="component" value="Unassembled WGS sequence"/>
</dbReference>
<dbReference type="InterPro" id="IPR003959">
    <property type="entry name" value="ATPase_AAA_core"/>
</dbReference>
<dbReference type="GO" id="GO:0005524">
    <property type="term" value="F:ATP binding"/>
    <property type="evidence" value="ECO:0007669"/>
    <property type="project" value="InterPro"/>
</dbReference>
<proteinExistence type="predicted"/>